<name>A0AAV8WQI1_9CUCU</name>
<dbReference type="PANTHER" id="PTHR47331">
    <property type="entry name" value="PHD-TYPE DOMAIN-CONTAINING PROTEIN"/>
    <property type="match status" value="1"/>
</dbReference>
<organism evidence="2 3">
    <name type="scientific">Rhamnusium bicolor</name>
    <dbReference type="NCBI Taxonomy" id="1586634"/>
    <lineage>
        <taxon>Eukaryota</taxon>
        <taxon>Metazoa</taxon>
        <taxon>Ecdysozoa</taxon>
        <taxon>Arthropoda</taxon>
        <taxon>Hexapoda</taxon>
        <taxon>Insecta</taxon>
        <taxon>Pterygota</taxon>
        <taxon>Neoptera</taxon>
        <taxon>Endopterygota</taxon>
        <taxon>Coleoptera</taxon>
        <taxon>Polyphaga</taxon>
        <taxon>Cucujiformia</taxon>
        <taxon>Chrysomeloidea</taxon>
        <taxon>Cerambycidae</taxon>
        <taxon>Lepturinae</taxon>
        <taxon>Rhagiini</taxon>
        <taxon>Rhamnusium</taxon>
    </lineage>
</organism>
<gene>
    <name evidence="2" type="ORF">NQ314_018996</name>
</gene>
<evidence type="ECO:0000313" key="2">
    <source>
        <dbReference type="EMBL" id="KAJ8928407.1"/>
    </source>
</evidence>
<protein>
    <recommendedName>
        <fullName evidence="1">DUF5641 domain-containing protein</fullName>
    </recommendedName>
</protein>
<reference evidence="2" key="1">
    <citation type="journal article" date="2023" name="Insect Mol. Biol.">
        <title>Genome sequencing provides insights into the evolution of gene families encoding plant cell wall-degrading enzymes in longhorned beetles.</title>
        <authorList>
            <person name="Shin N.R."/>
            <person name="Okamura Y."/>
            <person name="Kirsch R."/>
            <person name="Pauchet Y."/>
        </authorList>
    </citation>
    <scope>NUCLEOTIDE SEQUENCE</scope>
    <source>
        <strain evidence="2">RBIC_L_NR</strain>
    </source>
</reference>
<proteinExistence type="predicted"/>
<dbReference type="Pfam" id="PF18701">
    <property type="entry name" value="DUF5641"/>
    <property type="match status" value="1"/>
</dbReference>
<dbReference type="InterPro" id="IPR040676">
    <property type="entry name" value="DUF5641"/>
</dbReference>
<comment type="caution">
    <text evidence="2">The sequence shown here is derived from an EMBL/GenBank/DDBJ whole genome shotgun (WGS) entry which is preliminary data.</text>
</comment>
<dbReference type="AlphaFoldDB" id="A0AAV8WQI1"/>
<dbReference type="EMBL" id="JANEYF010005380">
    <property type="protein sequence ID" value="KAJ8928407.1"/>
    <property type="molecule type" value="Genomic_DNA"/>
</dbReference>
<dbReference type="PANTHER" id="PTHR47331:SF1">
    <property type="entry name" value="GAG-LIKE PROTEIN"/>
    <property type="match status" value="1"/>
</dbReference>
<evidence type="ECO:0000313" key="3">
    <source>
        <dbReference type="Proteomes" id="UP001162156"/>
    </source>
</evidence>
<sequence>MSLQQRGKWKPNQQNQIVIEALVLTKDENSPSLKWPLGRIVQLHAVAVGVVRVANVKANNGIITHTVAKLCALSINIIG</sequence>
<evidence type="ECO:0000259" key="1">
    <source>
        <dbReference type="Pfam" id="PF18701"/>
    </source>
</evidence>
<keyword evidence="3" id="KW-1185">Reference proteome</keyword>
<feature type="domain" description="DUF5641" evidence="1">
    <location>
        <begin position="2"/>
        <end position="73"/>
    </location>
</feature>
<dbReference type="Proteomes" id="UP001162156">
    <property type="component" value="Unassembled WGS sequence"/>
</dbReference>
<accession>A0AAV8WQI1</accession>